<keyword evidence="1" id="KW-0812">Transmembrane</keyword>
<proteinExistence type="predicted"/>
<evidence type="ECO:0000256" key="1">
    <source>
        <dbReference type="SAM" id="Phobius"/>
    </source>
</evidence>
<name>A0ABD5RM15_9EURY</name>
<accession>A0ABD5RM15</accession>
<keyword evidence="3" id="KW-1185">Reference proteome</keyword>
<feature type="transmembrane region" description="Helical" evidence="1">
    <location>
        <begin position="23"/>
        <end position="42"/>
    </location>
</feature>
<organism evidence="2 3">
    <name type="scientific">Halomarina salina</name>
    <dbReference type="NCBI Taxonomy" id="1872699"/>
    <lineage>
        <taxon>Archaea</taxon>
        <taxon>Methanobacteriati</taxon>
        <taxon>Methanobacteriota</taxon>
        <taxon>Stenosarchaea group</taxon>
        <taxon>Halobacteria</taxon>
        <taxon>Halobacteriales</taxon>
        <taxon>Natronomonadaceae</taxon>
        <taxon>Halomarina</taxon>
    </lineage>
</organism>
<dbReference type="Proteomes" id="UP001596099">
    <property type="component" value="Unassembled WGS sequence"/>
</dbReference>
<dbReference type="RefSeq" id="WP_247414503.1">
    <property type="nucleotide sequence ID" value="NZ_JALLGW010000001.1"/>
</dbReference>
<evidence type="ECO:0000313" key="3">
    <source>
        <dbReference type="Proteomes" id="UP001596099"/>
    </source>
</evidence>
<evidence type="ECO:0000313" key="2">
    <source>
        <dbReference type="EMBL" id="MFC5971613.1"/>
    </source>
</evidence>
<comment type="caution">
    <text evidence="2">The sequence shown here is derived from an EMBL/GenBank/DDBJ whole genome shotgun (WGS) entry which is preliminary data.</text>
</comment>
<feature type="transmembrane region" description="Helical" evidence="1">
    <location>
        <begin position="112"/>
        <end position="130"/>
    </location>
</feature>
<feature type="transmembrane region" description="Helical" evidence="1">
    <location>
        <begin position="150"/>
        <end position="174"/>
    </location>
</feature>
<dbReference type="EMBL" id="JBHSQH010000001">
    <property type="protein sequence ID" value="MFC5971613.1"/>
    <property type="molecule type" value="Genomic_DNA"/>
</dbReference>
<dbReference type="AlphaFoldDB" id="A0ABD5RM15"/>
<keyword evidence="1" id="KW-1133">Transmembrane helix</keyword>
<protein>
    <submittedName>
        <fullName evidence="2">Uncharacterized protein</fullName>
    </submittedName>
</protein>
<reference evidence="2 3" key="1">
    <citation type="journal article" date="2019" name="Int. J. Syst. Evol. Microbiol.">
        <title>The Global Catalogue of Microorganisms (GCM) 10K type strain sequencing project: providing services to taxonomists for standard genome sequencing and annotation.</title>
        <authorList>
            <consortium name="The Broad Institute Genomics Platform"/>
            <consortium name="The Broad Institute Genome Sequencing Center for Infectious Disease"/>
            <person name="Wu L."/>
            <person name="Ma J."/>
        </authorList>
    </citation>
    <scope>NUCLEOTIDE SEQUENCE [LARGE SCALE GENOMIC DNA]</scope>
    <source>
        <strain evidence="2 3">CGMCC 1.12543</strain>
    </source>
</reference>
<gene>
    <name evidence="2" type="ORF">ACFPYI_09745</name>
</gene>
<sequence length="188" mass="19764">MSAHAGHGLDARQPTATGGERRFPAYGPVDAVLGYVLFYVVVTRATPTATAVLADVLDVSRSLVGLGLALFLWFVLLMTAIEQVRRQLGALGVGVYSNPGRWKWALPAEPRALVFLVVALLGGVVAAWTFESAVETAVALIPVVARPDVAAFDVDAALVMAVFFVAFGLASAALDRLVVDGARTMLAE</sequence>
<feature type="transmembrane region" description="Helical" evidence="1">
    <location>
        <begin position="62"/>
        <end position="81"/>
    </location>
</feature>
<keyword evidence="1" id="KW-0472">Membrane</keyword>